<dbReference type="InterPro" id="IPR050173">
    <property type="entry name" value="ABC_transporter_C-like"/>
</dbReference>
<sequence>MTEKQRLWAQAVQERVKFTATILKVMYQVKMLGIERTITKKKHQFRRLELDASKPFLLLIVAVNVLNAAATSIAPAATIILDTATRMNIRTEIPSPEAIFTSLSLISLLTSSVTLLYITRTKLTSGMSSFDRIQEYLLAGAERDEALCQSTEVASEPATELTTMPGIELVGVQSGSFRYGIGECQLNDLTFAMNLSEVVAITGPLGCGKSTLLKAVLGEISCVKGQVSVQAASVAYSQQRPFIFNGTIGSDIIGDAHADAIWLERVLYSCDLVMDMESLPDDLRL</sequence>
<evidence type="ECO:0000313" key="8">
    <source>
        <dbReference type="EMBL" id="KAK8141504.1"/>
    </source>
</evidence>
<dbReference type="GO" id="GO:0016020">
    <property type="term" value="C:membrane"/>
    <property type="evidence" value="ECO:0007669"/>
    <property type="project" value="InterPro"/>
</dbReference>
<dbReference type="GO" id="GO:0016887">
    <property type="term" value="F:ATP hydrolysis activity"/>
    <property type="evidence" value="ECO:0007669"/>
    <property type="project" value="InterPro"/>
</dbReference>
<dbReference type="AlphaFoldDB" id="A0AAW0RH74"/>
<evidence type="ECO:0000256" key="3">
    <source>
        <dbReference type="ARBA" id="ARBA00022840"/>
    </source>
</evidence>
<accession>A0AAW0RH74</accession>
<proteinExistence type="predicted"/>
<feature type="transmembrane region" description="Helical" evidence="6">
    <location>
        <begin position="56"/>
        <end position="78"/>
    </location>
</feature>
<comment type="caution">
    <text evidence="8">The sequence shown here is derived from an EMBL/GenBank/DDBJ whole genome shotgun (WGS) entry which is preliminary data.</text>
</comment>
<dbReference type="SUPFAM" id="SSF52540">
    <property type="entry name" value="P-loop containing nucleoside triphosphate hydrolases"/>
    <property type="match status" value="1"/>
</dbReference>
<dbReference type="GO" id="GO:0005524">
    <property type="term" value="F:ATP binding"/>
    <property type="evidence" value="ECO:0007669"/>
    <property type="project" value="UniProtKB-KW"/>
</dbReference>
<evidence type="ECO:0000256" key="2">
    <source>
        <dbReference type="ARBA" id="ARBA00022741"/>
    </source>
</evidence>
<evidence type="ECO:0000256" key="1">
    <source>
        <dbReference type="ARBA" id="ARBA00022692"/>
    </source>
</evidence>
<dbReference type="EMBL" id="JAAHCF010000951">
    <property type="protein sequence ID" value="KAK8141504.1"/>
    <property type="molecule type" value="Genomic_DNA"/>
</dbReference>
<gene>
    <name evidence="8" type="ORF">G3M48_010406</name>
</gene>
<dbReference type="PANTHER" id="PTHR24223:SF399">
    <property type="entry name" value="ABC TRANSPORTER ATNG"/>
    <property type="match status" value="1"/>
</dbReference>
<evidence type="ECO:0000259" key="7">
    <source>
        <dbReference type="Pfam" id="PF00005"/>
    </source>
</evidence>
<keyword evidence="2" id="KW-0547">Nucleotide-binding</keyword>
<evidence type="ECO:0000256" key="5">
    <source>
        <dbReference type="ARBA" id="ARBA00023136"/>
    </source>
</evidence>
<protein>
    <recommendedName>
        <fullName evidence="7">ABC transporter domain-containing protein</fullName>
    </recommendedName>
</protein>
<dbReference type="InterPro" id="IPR003439">
    <property type="entry name" value="ABC_transporter-like_ATP-bd"/>
</dbReference>
<evidence type="ECO:0000256" key="6">
    <source>
        <dbReference type="SAM" id="Phobius"/>
    </source>
</evidence>
<keyword evidence="5 6" id="KW-0472">Membrane</keyword>
<feature type="domain" description="ABC transporter" evidence="7">
    <location>
        <begin position="186"/>
        <end position="236"/>
    </location>
</feature>
<evidence type="ECO:0000313" key="9">
    <source>
        <dbReference type="Proteomes" id="UP001397290"/>
    </source>
</evidence>
<dbReference type="GO" id="GO:0042626">
    <property type="term" value="F:ATPase-coupled transmembrane transporter activity"/>
    <property type="evidence" value="ECO:0007669"/>
    <property type="project" value="TreeGrafter"/>
</dbReference>
<keyword evidence="1 6" id="KW-0812">Transmembrane</keyword>
<dbReference type="Proteomes" id="UP001397290">
    <property type="component" value="Unassembled WGS sequence"/>
</dbReference>
<keyword evidence="4 6" id="KW-1133">Transmembrane helix</keyword>
<dbReference type="InterPro" id="IPR027417">
    <property type="entry name" value="P-loop_NTPase"/>
</dbReference>
<keyword evidence="3" id="KW-0067">ATP-binding</keyword>
<feature type="transmembrane region" description="Helical" evidence="6">
    <location>
        <begin position="98"/>
        <end position="118"/>
    </location>
</feature>
<dbReference type="Gene3D" id="1.20.1560.10">
    <property type="entry name" value="ABC transporter type 1, transmembrane domain"/>
    <property type="match status" value="1"/>
</dbReference>
<dbReference type="InterPro" id="IPR036640">
    <property type="entry name" value="ABC1_TM_sf"/>
</dbReference>
<dbReference type="Gene3D" id="3.40.50.300">
    <property type="entry name" value="P-loop containing nucleotide triphosphate hydrolases"/>
    <property type="match status" value="1"/>
</dbReference>
<keyword evidence="9" id="KW-1185">Reference proteome</keyword>
<evidence type="ECO:0000256" key="4">
    <source>
        <dbReference type="ARBA" id="ARBA00022989"/>
    </source>
</evidence>
<name>A0AAW0RH74_9HYPO</name>
<dbReference type="Pfam" id="PF00005">
    <property type="entry name" value="ABC_tran"/>
    <property type="match status" value="1"/>
</dbReference>
<dbReference type="PANTHER" id="PTHR24223">
    <property type="entry name" value="ATP-BINDING CASSETTE SUB-FAMILY C"/>
    <property type="match status" value="1"/>
</dbReference>
<reference evidence="8 9" key="1">
    <citation type="submission" date="2020-02" db="EMBL/GenBank/DDBJ databases">
        <title>Comparative genomics of the hypocrealean fungal genus Beauvera.</title>
        <authorList>
            <person name="Showalter D.N."/>
            <person name="Bushley K.E."/>
            <person name="Rehner S.A."/>
        </authorList>
    </citation>
    <scope>NUCLEOTIDE SEQUENCE [LARGE SCALE GENOMIC DNA]</scope>
    <source>
        <strain evidence="8 9">ARSEF4384</strain>
    </source>
</reference>
<organism evidence="8 9">
    <name type="scientific">Beauveria asiatica</name>
    <dbReference type="NCBI Taxonomy" id="1069075"/>
    <lineage>
        <taxon>Eukaryota</taxon>
        <taxon>Fungi</taxon>
        <taxon>Dikarya</taxon>
        <taxon>Ascomycota</taxon>
        <taxon>Pezizomycotina</taxon>
        <taxon>Sordariomycetes</taxon>
        <taxon>Hypocreomycetidae</taxon>
        <taxon>Hypocreales</taxon>
        <taxon>Cordycipitaceae</taxon>
        <taxon>Beauveria</taxon>
    </lineage>
</organism>